<dbReference type="InterPro" id="IPR029071">
    <property type="entry name" value="Ubiquitin-like_domsf"/>
</dbReference>
<keyword evidence="4" id="KW-1185">Reference proteome</keyword>
<accession>A0A830HVZ7</accession>
<sequence length="365" mass="39060">MGRTAANASAAETAPAPPKKRGREESDAAPPPPPAKKGKGKAPAPPPPVPENKYADLKEKKVSLEVENTLNGKIIKLEVAPSTNVLELKKELSKIAKVDVEKLMLYTLDGETRIELDERAPEDGPAAGSNGGVIVAYKGMLLEGTNSISLSSLSAREADARKSGKRAMAVPVMNAAFYEALEMKVPSNAPKSKAPKAKKVPKEKKEKKPKADGEDKKSNTYSPWEQDETQVIVDYLVKFGMHHGCWAAITKEIGNDEKDEPKRTGTQVKDRWRTLILAADRKGPEGKGKMRNPVPEKMLQSVRDIRETHGNATPRTAAKLKKGESVTTGGGKKSKASAAVPPPPSAPVPPPDVAVAAIEDDQPAS</sequence>
<dbReference type="PROSITE" id="PS50090">
    <property type="entry name" value="MYB_LIKE"/>
    <property type="match status" value="1"/>
</dbReference>
<feature type="compositionally biased region" description="Pro residues" evidence="1">
    <location>
        <begin position="340"/>
        <end position="352"/>
    </location>
</feature>
<feature type="region of interest" description="Disordered" evidence="1">
    <location>
        <begin position="302"/>
        <end position="365"/>
    </location>
</feature>
<dbReference type="EMBL" id="BNJQ01000034">
    <property type="protein sequence ID" value="GHP11322.1"/>
    <property type="molecule type" value="Genomic_DNA"/>
</dbReference>
<dbReference type="Gene3D" id="1.10.246.220">
    <property type="match status" value="1"/>
</dbReference>
<feature type="domain" description="Myb-like" evidence="2">
    <location>
        <begin position="216"/>
        <end position="276"/>
    </location>
</feature>
<feature type="region of interest" description="Disordered" evidence="1">
    <location>
        <begin position="187"/>
        <end position="223"/>
    </location>
</feature>
<reference evidence="3" key="1">
    <citation type="submission" date="2020-10" db="EMBL/GenBank/DDBJ databases">
        <title>Unveiling of a novel bifunctional photoreceptor, Dualchrome1, isolated from a cosmopolitan green alga.</title>
        <authorList>
            <person name="Suzuki S."/>
            <person name="Kawachi M."/>
        </authorList>
    </citation>
    <scope>NUCLEOTIDE SEQUENCE</scope>
    <source>
        <strain evidence="3">NIES 2893</strain>
    </source>
</reference>
<evidence type="ECO:0000259" key="2">
    <source>
        <dbReference type="PROSITE" id="PS50090"/>
    </source>
</evidence>
<feature type="compositionally biased region" description="Basic and acidic residues" evidence="1">
    <location>
        <begin position="277"/>
        <end position="288"/>
    </location>
</feature>
<evidence type="ECO:0000313" key="3">
    <source>
        <dbReference type="EMBL" id="GHP11322.1"/>
    </source>
</evidence>
<feature type="region of interest" description="Disordered" evidence="1">
    <location>
        <begin position="277"/>
        <end position="296"/>
    </location>
</feature>
<gene>
    <name evidence="3" type="ORF">PPROV_001005000</name>
</gene>
<comment type="caution">
    <text evidence="3">The sequence shown here is derived from an EMBL/GenBank/DDBJ whole genome shotgun (WGS) entry which is preliminary data.</text>
</comment>
<feature type="compositionally biased region" description="Low complexity" evidence="1">
    <location>
        <begin position="1"/>
        <end position="14"/>
    </location>
</feature>
<dbReference type="SUPFAM" id="SSF46689">
    <property type="entry name" value="Homeodomain-like"/>
    <property type="match status" value="1"/>
</dbReference>
<dbReference type="InterPro" id="IPR001005">
    <property type="entry name" value="SANT/Myb"/>
</dbReference>
<name>A0A830HVZ7_9CHLO</name>
<dbReference type="Gene3D" id="3.10.20.90">
    <property type="entry name" value="Phosphatidylinositol 3-kinase Catalytic Subunit, Chain A, domain 1"/>
    <property type="match status" value="1"/>
</dbReference>
<evidence type="ECO:0000256" key="1">
    <source>
        <dbReference type="SAM" id="MobiDB-lite"/>
    </source>
</evidence>
<protein>
    <recommendedName>
        <fullName evidence="2">Myb-like domain-containing protein</fullName>
    </recommendedName>
</protein>
<dbReference type="SMART" id="SM00717">
    <property type="entry name" value="SANT"/>
    <property type="match status" value="1"/>
</dbReference>
<dbReference type="Proteomes" id="UP000660262">
    <property type="component" value="Unassembled WGS sequence"/>
</dbReference>
<dbReference type="AlphaFoldDB" id="A0A830HVZ7"/>
<feature type="compositionally biased region" description="Basic and acidic residues" evidence="1">
    <location>
        <begin position="203"/>
        <end position="218"/>
    </location>
</feature>
<evidence type="ECO:0000313" key="4">
    <source>
        <dbReference type="Proteomes" id="UP000660262"/>
    </source>
</evidence>
<proteinExistence type="predicted"/>
<feature type="compositionally biased region" description="Basic residues" evidence="1">
    <location>
        <begin position="193"/>
        <end position="202"/>
    </location>
</feature>
<dbReference type="SUPFAM" id="SSF54236">
    <property type="entry name" value="Ubiquitin-like"/>
    <property type="match status" value="1"/>
</dbReference>
<feature type="region of interest" description="Disordered" evidence="1">
    <location>
        <begin position="1"/>
        <end position="56"/>
    </location>
</feature>
<dbReference type="CDD" id="cd11660">
    <property type="entry name" value="SANT_TRF"/>
    <property type="match status" value="1"/>
</dbReference>
<dbReference type="Pfam" id="PF00249">
    <property type="entry name" value="Myb_DNA-binding"/>
    <property type="match status" value="1"/>
</dbReference>
<dbReference type="InterPro" id="IPR009057">
    <property type="entry name" value="Homeodomain-like_sf"/>
</dbReference>
<organism evidence="3 4">
    <name type="scientific">Pycnococcus provasolii</name>
    <dbReference type="NCBI Taxonomy" id="41880"/>
    <lineage>
        <taxon>Eukaryota</taxon>
        <taxon>Viridiplantae</taxon>
        <taxon>Chlorophyta</taxon>
        <taxon>Pseudoscourfieldiophyceae</taxon>
        <taxon>Pseudoscourfieldiales</taxon>
        <taxon>Pycnococcaceae</taxon>
        <taxon>Pycnococcus</taxon>
    </lineage>
</organism>